<feature type="region of interest" description="Disordered" evidence="3">
    <location>
        <begin position="928"/>
        <end position="953"/>
    </location>
</feature>
<feature type="domain" description="Tyrosine-protein phosphatase" evidence="4">
    <location>
        <begin position="501"/>
        <end position="829"/>
    </location>
</feature>
<dbReference type="Pfam" id="PF00581">
    <property type="entry name" value="Rhodanese"/>
    <property type="match status" value="1"/>
</dbReference>
<dbReference type="FunCoup" id="A0A401G924">
    <property type="interactions" value="22"/>
</dbReference>
<accession>A0A401G924</accession>
<dbReference type="SMART" id="SM00194">
    <property type="entry name" value="PTPc"/>
    <property type="match status" value="1"/>
</dbReference>
<evidence type="ECO:0000259" key="4">
    <source>
        <dbReference type="PROSITE" id="PS50055"/>
    </source>
</evidence>
<comment type="similarity">
    <text evidence="1">Belongs to the protein-tyrosine phosphatase family. Non-receptor class subfamily.</text>
</comment>
<feature type="region of interest" description="Disordered" evidence="3">
    <location>
        <begin position="1339"/>
        <end position="1383"/>
    </location>
</feature>
<dbReference type="SMART" id="SM00404">
    <property type="entry name" value="PTPc_motif"/>
    <property type="match status" value="1"/>
</dbReference>
<dbReference type="InterPro" id="IPR000242">
    <property type="entry name" value="PTP_cat"/>
</dbReference>
<feature type="compositionally biased region" description="Low complexity" evidence="3">
    <location>
        <begin position="416"/>
        <end position="436"/>
    </location>
</feature>
<feature type="region of interest" description="Disordered" evidence="3">
    <location>
        <begin position="602"/>
        <end position="687"/>
    </location>
</feature>
<dbReference type="PROSITE" id="PS00383">
    <property type="entry name" value="TYR_PHOSPHATASE_1"/>
    <property type="match status" value="1"/>
</dbReference>
<proteinExistence type="inferred from homology"/>
<feature type="region of interest" description="Disordered" evidence="3">
    <location>
        <begin position="1180"/>
        <end position="1199"/>
    </location>
</feature>
<evidence type="ECO:0000256" key="3">
    <source>
        <dbReference type="SAM" id="MobiDB-lite"/>
    </source>
</evidence>
<dbReference type="RefSeq" id="XP_027609577.1">
    <property type="nucleotide sequence ID" value="XM_027753776.1"/>
</dbReference>
<feature type="region of interest" description="Disordered" evidence="3">
    <location>
        <begin position="830"/>
        <end position="886"/>
    </location>
</feature>
<feature type="compositionally biased region" description="Polar residues" evidence="3">
    <location>
        <begin position="836"/>
        <end position="872"/>
    </location>
</feature>
<dbReference type="Gene3D" id="3.40.250.10">
    <property type="entry name" value="Rhodanese-like domain"/>
    <property type="match status" value="1"/>
</dbReference>
<gene>
    <name evidence="7" type="ORF">SCP_0115550</name>
</gene>
<dbReference type="InterPro" id="IPR029021">
    <property type="entry name" value="Prot-tyrosine_phosphatase-like"/>
</dbReference>
<feature type="domain" description="Rhodanese" evidence="6">
    <location>
        <begin position="116"/>
        <end position="232"/>
    </location>
</feature>
<dbReference type="PANTHER" id="PTHR19134:SF561">
    <property type="entry name" value="PROTEIN TYROSINE PHOSPHATASE 36E, ISOFORM A"/>
    <property type="match status" value="1"/>
</dbReference>
<evidence type="ECO:0000256" key="1">
    <source>
        <dbReference type="ARBA" id="ARBA00009649"/>
    </source>
</evidence>
<reference evidence="7 8" key="1">
    <citation type="journal article" date="2018" name="Sci. Rep.">
        <title>Genome sequence of the cauliflower mushroom Sparassis crispa (Hanabiratake) and its association with beneficial usage.</title>
        <authorList>
            <person name="Kiyama R."/>
            <person name="Furutani Y."/>
            <person name="Kawaguchi K."/>
            <person name="Nakanishi T."/>
        </authorList>
    </citation>
    <scope>NUCLEOTIDE SEQUENCE [LARGE SCALE GENOMIC DNA]</scope>
</reference>
<feature type="region of interest" description="Disordered" evidence="3">
    <location>
        <begin position="1273"/>
        <end position="1298"/>
    </location>
</feature>
<evidence type="ECO:0000256" key="2">
    <source>
        <dbReference type="ARBA" id="ARBA00013064"/>
    </source>
</evidence>
<keyword evidence="8" id="KW-1185">Reference proteome</keyword>
<dbReference type="InterPro" id="IPR016130">
    <property type="entry name" value="Tyr_Pase_AS"/>
</dbReference>
<dbReference type="OrthoDB" id="6058203at2759"/>
<dbReference type="InterPro" id="IPR003595">
    <property type="entry name" value="Tyr_Pase_cat"/>
</dbReference>
<dbReference type="SUPFAM" id="SSF52799">
    <property type="entry name" value="(Phosphotyrosine protein) phosphatases II"/>
    <property type="match status" value="2"/>
</dbReference>
<evidence type="ECO:0000259" key="5">
    <source>
        <dbReference type="PROSITE" id="PS50056"/>
    </source>
</evidence>
<dbReference type="Pfam" id="PF00102">
    <property type="entry name" value="Y_phosphatase"/>
    <property type="match status" value="3"/>
</dbReference>
<feature type="compositionally biased region" description="Polar residues" evidence="3">
    <location>
        <begin position="1133"/>
        <end position="1148"/>
    </location>
</feature>
<dbReference type="PANTHER" id="PTHR19134">
    <property type="entry name" value="RECEPTOR-TYPE TYROSINE-PROTEIN PHOSPHATASE"/>
    <property type="match status" value="1"/>
</dbReference>
<feature type="compositionally biased region" description="Low complexity" evidence="3">
    <location>
        <begin position="985"/>
        <end position="1024"/>
    </location>
</feature>
<dbReference type="InterPro" id="IPR036873">
    <property type="entry name" value="Rhodanese-like_dom_sf"/>
</dbReference>
<name>A0A401G924_9APHY</name>
<comment type="caution">
    <text evidence="7">The sequence shown here is derived from an EMBL/GenBank/DDBJ whole genome shotgun (WGS) entry which is preliminary data.</text>
</comment>
<dbReference type="PROSITE" id="PS50056">
    <property type="entry name" value="TYR_PHOSPHATASE_2"/>
    <property type="match status" value="1"/>
</dbReference>
<feature type="region of interest" description="Disordered" evidence="3">
    <location>
        <begin position="972"/>
        <end position="1152"/>
    </location>
</feature>
<dbReference type="Proteomes" id="UP000287166">
    <property type="component" value="Unassembled WGS sequence"/>
</dbReference>
<feature type="compositionally biased region" description="Basic and acidic residues" evidence="3">
    <location>
        <begin position="604"/>
        <end position="615"/>
    </location>
</feature>
<evidence type="ECO:0000313" key="8">
    <source>
        <dbReference type="Proteomes" id="UP000287166"/>
    </source>
</evidence>
<dbReference type="EC" id="3.1.3.48" evidence="2"/>
<feature type="compositionally biased region" description="Low complexity" evidence="3">
    <location>
        <begin position="1100"/>
        <end position="1123"/>
    </location>
</feature>
<feature type="compositionally biased region" description="Basic and acidic residues" evidence="3">
    <location>
        <begin position="740"/>
        <end position="752"/>
    </location>
</feature>
<feature type="domain" description="Tyrosine specific protein phosphatases" evidence="5">
    <location>
        <begin position="777"/>
        <end position="822"/>
    </location>
</feature>
<dbReference type="GO" id="GO:0004725">
    <property type="term" value="F:protein tyrosine phosphatase activity"/>
    <property type="evidence" value="ECO:0007669"/>
    <property type="project" value="UniProtKB-EC"/>
</dbReference>
<dbReference type="InterPro" id="IPR000387">
    <property type="entry name" value="Tyr_Pase_dom"/>
</dbReference>
<protein>
    <recommendedName>
        <fullName evidence="2">protein-tyrosine-phosphatase</fullName>
        <ecNumber evidence="2">3.1.3.48</ecNumber>
    </recommendedName>
</protein>
<dbReference type="InParanoid" id="A0A401G924"/>
<dbReference type="PROSITE" id="PS50206">
    <property type="entry name" value="RHODANESE_3"/>
    <property type="match status" value="1"/>
</dbReference>
<sequence>MTSTVWALARSWRRFDPLLSFSAHIPTHSLLTPLTLSPIPPLPTLASSTDPPSTEPPVDSFAAAINARFAHPPTLIPLNQSSVPTSRAMPLPAPSADISPSAFSALLPADLHTILADPDALILDVRPHNAYATARLPGSLSLSVPTTLLKRPLFSLARLAPMLQSAAARTQFSAWSSASRILVYDADVPSLADRPTLFGLLRKFRAEGFEKDIAWLRGGLHAVWRERPDLVDSKPLPEEEDEVPPEINKSLLAPPVLRTKHLPMSAFTSSSTAKRSVTSQPVPVTPLTAPGAPDPFSYPLPTHTALTVRLPRPSASTSGHSPPLVGVRPAMSNPFFDAVRQNLELAHANDGGSAGIALRLPRKVRRRVGELPFEWLREIARRSGRMREGNGDYEESDGDSEVEPVRMQDMLPVLDSSPGSRSENESSLESSQSPASADELTRALEVQFYRIELGEQQRLMGVMEHHTGESRGLSSAQAVLKERANQDFPYSITAGLEKGTKNRYRNIWPFEHARVRLRKAKPEDDDYMNASYVQPLGTAKRYIATQGPLSATFDDFWTLCWEQNVHVIVMLTREVEAATAKCGKYWTEGSYGPLCLRMISTDDTPEHERRRRDSEISGGFFGAQPQPGKTKTKGKETDSGKSKRKGSKSTDAGNTANFARHKNQAKDKDRDKHAAREGEDESAGEHRSTIHRIFELRNTAYPLAPPRIITQLQYLDWPDFNVPQDPRGVLGLMREVEETVERTRGTNDKRWGEGPLHSGPWGKAGPASAANPPTEIEEALDEANDIEPTSGIARHALGNPPVLLHCSAGVGRTGGFIAVDAVLDGVRREMRKRGEAQSTSNLNAGSSDNNGRHNSASGSRGSPDTTSLSSSRAEPMDVDASPSPPSFAEVDAAIRAETGPGLTMAMSVGQNEVHVPVAGFAEPLVSTSADGSVTKERGQLQRRTSPRAVGTVPPHILQRRATLNQRSEMSNLVAQVAKQDHDSESSSGSYVGPSSGSASASMSGSKSMFHSPSHSSVSPPTSFTESSFNLSAKAGDTPPRTTASPSPRKATDRDDSAVVEMKLSSGSIPPSPLVPTSSTNPPPSSAVLLLRPHPQHPHPHQQLQHSHSHPHSNLQPHPHPQSSRLDTWRSEVHTSNTPRTEVPSQQVPAGSAPGAVEHYVQEQNDAAAHLLPRPPHRGRAFDHAQPRKLHEDTSPPLLSTYNEPIRRVVEDMREQRMSLCQSLRQYVFVHRAVIEGALMIVDEEKGGKGGKAGESAIPARGHGGFGIAAGADPPGRGKKAEEVGPVDVGQDSHEPVSEPVHGVRLGHLGSSFPLGEELQHLSSHVMPSTVETTLVMPPSSPIRVKRGASPTELQKEDTSGEVALTKRPSIKRQQRREGDNRCSLARGCAAVSPVICAPSKSVP</sequence>
<dbReference type="EMBL" id="BFAD01000001">
    <property type="protein sequence ID" value="GBE78664.1"/>
    <property type="molecule type" value="Genomic_DNA"/>
</dbReference>
<evidence type="ECO:0000259" key="6">
    <source>
        <dbReference type="PROSITE" id="PS50206"/>
    </source>
</evidence>
<dbReference type="GeneID" id="38775581"/>
<organism evidence="7 8">
    <name type="scientific">Sparassis crispa</name>
    <dbReference type="NCBI Taxonomy" id="139825"/>
    <lineage>
        <taxon>Eukaryota</taxon>
        <taxon>Fungi</taxon>
        <taxon>Dikarya</taxon>
        <taxon>Basidiomycota</taxon>
        <taxon>Agaricomycotina</taxon>
        <taxon>Agaricomycetes</taxon>
        <taxon>Polyporales</taxon>
        <taxon>Sparassidaceae</taxon>
        <taxon>Sparassis</taxon>
    </lineage>
</organism>
<dbReference type="STRING" id="139825.A0A401G924"/>
<feature type="region of interest" description="Disordered" evidence="3">
    <location>
        <begin position="412"/>
        <end position="438"/>
    </location>
</feature>
<dbReference type="InterPro" id="IPR001763">
    <property type="entry name" value="Rhodanese-like_dom"/>
</dbReference>
<dbReference type="Gene3D" id="3.90.190.10">
    <property type="entry name" value="Protein tyrosine phosphatase superfamily"/>
    <property type="match status" value="2"/>
</dbReference>
<evidence type="ECO:0000313" key="7">
    <source>
        <dbReference type="EMBL" id="GBE78664.1"/>
    </source>
</evidence>
<dbReference type="InterPro" id="IPR050348">
    <property type="entry name" value="Protein-Tyr_Phosphatase"/>
</dbReference>
<dbReference type="PRINTS" id="PR00700">
    <property type="entry name" value="PRTYPHPHTASE"/>
</dbReference>
<feature type="compositionally biased region" description="Basic and acidic residues" evidence="3">
    <location>
        <begin position="664"/>
        <end position="687"/>
    </location>
</feature>
<feature type="compositionally biased region" description="Low complexity" evidence="3">
    <location>
        <begin position="1037"/>
        <end position="1048"/>
    </location>
</feature>
<feature type="region of interest" description="Disordered" evidence="3">
    <location>
        <begin position="740"/>
        <end position="772"/>
    </location>
</feature>
<dbReference type="PROSITE" id="PS50055">
    <property type="entry name" value="TYR_PHOSPHATASE_PTP"/>
    <property type="match status" value="1"/>
</dbReference>
<dbReference type="SUPFAM" id="SSF52821">
    <property type="entry name" value="Rhodanese/Cell cycle control phosphatase"/>
    <property type="match status" value="1"/>
</dbReference>
<feature type="compositionally biased region" description="Basic and acidic residues" evidence="3">
    <location>
        <begin position="1180"/>
        <end position="1193"/>
    </location>
</feature>